<dbReference type="Pfam" id="PF07776">
    <property type="entry name" value="zf-AD"/>
    <property type="match status" value="1"/>
</dbReference>
<proteinExistence type="predicted"/>
<dbReference type="SUPFAM" id="SSF57716">
    <property type="entry name" value="Glucocorticoid receptor-like (DNA-binding domain)"/>
    <property type="match status" value="1"/>
</dbReference>
<feature type="domain" description="ZAD" evidence="2">
    <location>
        <begin position="16"/>
        <end position="86"/>
    </location>
</feature>
<dbReference type="PROSITE" id="PS00028">
    <property type="entry name" value="ZINC_FINGER_C2H2_1"/>
    <property type="match status" value="1"/>
</dbReference>
<evidence type="ECO:0000256" key="1">
    <source>
        <dbReference type="PROSITE-ProRule" id="PRU01263"/>
    </source>
</evidence>
<protein>
    <submittedName>
        <fullName evidence="3">(diamondback moth) hypothetical protein</fullName>
    </submittedName>
</protein>
<dbReference type="PANTHER" id="PTHR46664">
    <property type="entry name" value="ATM INTERACTOR"/>
    <property type="match status" value="1"/>
</dbReference>
<dbReference type="InterPro" id="IPR013087">
    <property type="entry name" value="Znf_C2H2_type"/>
</dbReference>
<dbReference type="SMART" id="SM00355">
    <property type="entry name" value="ZnF_C2H2"/>
    <property type="match status" value="4"/>
</dbReference>
<dbReference type="Proteomes" id="UP000653454">
    <property type="component" value="Unassembled WGS sequence"/>
</dbReference>
<keyword evidence="1" id="KW-0862">Zinc</keyword>
<evidence type="ECO:0000313" key="3">
    <source>
        <dbReference type="EMBL" id="CAG9136129.1"/>
    </source>
</evidence>
<dbReference type="AlphaFoldDB" id="A0A8S4G7L6"/>
<dbReference type="InterPro" id="IPR055303">
    <property type="entry name" value="ATMIN"/>
</dbReference>
<dbReference type="GO" id="GO:0005634">
    <property type="term" value="C:nucleus"/>
    <property type="evidence" value="ECO:0007669"/>
    <property type="project" value="InterPro"/>
</dbReference>
<dbReference type="SMART" id="SM00868">
    <property type="entry name" value="zf-AD"/>
    <property type="match status" value="1"/>
</dbReference>
<dbReference type="GO" id="GO:0000976">
    <property type="term" value="F:transcription cis-regulatory region binding"/>
    <property type="evidence" value="ECO:0007669"/>
    <property type="project" value="InterPro"/>
</dbReference>
<evidence type="ECO:0000259" key="2">
    <source>
        <dbReference type="PROSITE" id="PS51915"/>
    </source>
</evidence>
<dbReference type="GO" id="GO:0045944">
    <property type="term" value="P:positive regulation of transcription by RNA polymerase II"/>
    <property type="evidence" value="ECO:0007669"/>
    <property type="project" value="InterPro"/>
</dbReference>
<dbReference type="Gene3D" id="3.30.160.60">
    <property type="entry name" value="Classic Zinc Finger"/>
    <property type="match status" value="1"/>
</dbReference>
<organism evidence="3 4">
    <name type="scientific">Plutella xylostella</name>
    <name type="common">Diamondback moth</name>
    <name type="synonym">Plutella maculipennis</name>
    <dbReference type="NCBI Taxonomy" id="51655"/>
    <lineage>
        <taxon>Eukaryota</taxon>
        <taxon>Metazoa</taxon>
        <taxon>Ecdysozoa</taxon>
        <taxon>Arthropoda</taxon>
        <taxon>Hexapoda</taxon>
        <taxon>Insecta</taxon>
        <taxon>Pterygota</taxon>
        <taxon>Neoptera</taxon>
        <taxon>Endopterygota</taxon>
        <taxon>Lepidoptera</taxon>
        <taxon>Glossata</taxon>
        <taxon>Ditrysia</taxon>
        <taxon>Yponomeutoidea</taxon>
        <taxon>Plutellidae</taxon>
        <taxon>Plutella</taxon>
    </lineage>
</organism>
<feature type="binding site" evidence="1">
    <location>
        <position position="21"/>
    </location>
    <ligand>
        <name>Zn(2+)</name>
        <dbReference type="ChEBI" id="CHEBI:29105"/>
    </ligand>
</feature>
<dbReference type="PANTHER" id="PTHR46664:SF1">
    <property type="entry name" value="ATM INTERACTOR"/>
    <property type="match status" value="1"/>
</dbReference>
<feature type="binding site" evidence="1">
    <location>
        <position position="59"/>
    </location>
    <ligand>
        <name>Zn(2+)</name>
        <dbReference type="ChEBI" id="CHEBI:29105"/>
    </ligand>
</feature>
<dbReference type="GO" id="GO:0008270">
    <property type="term" value="F:zinc ion binding"/>
    <property type="evidence" value="ECO:0007669"/>
    <property type="project" value="UniProtKB-UniRule"/>
</dbReference>
<dbReference type="EMBL" id="CAJHNJ030000125">
    <property type="protein sequence ID" value="CAG9136129.1"/>
    <property type="molecule type" value="Genomic_DNA"/>
</dbReference>
<keyword evidence="1" id="KW-0479">Metal-binding</keyword>
<dbReference type="InterPro" id="IPR012934">
    <property type="entry name" value="Znf_AD"/>
</dbReference>
<feature type="binding site" evidence="1">
    <location>
        <position position="18"/>
    </location>
    <ligand>
        <name>Zn(2+)</name>
        <dbReference type="ChEBI" id="CHEBI:29105"/>
    </ligand>
</feature>
<dbReference type="GO" id="GO:0000981">
    <property type="term" value="F:DNA-binding transcription factor activity, RNA polymerase II-specific"/>
    <property type="evidence" value="ECO:0007669"/>
    <property type="project" value="TreeGrafter"/>
</dbReference>
<dbReference type="PROSITE" id="PS51915">
    <property type="entry name" value="ZAD"/>
    <property type="match status" value="1"/>
</dbReference>
<accession>A0A8S4G7L6</accession>
<name>A0A8S4G7L6_PLUXY</name>
<evidence type="ECO:0000313" key="4">
    <source>
        <dbReference type="Proteomes" id="UP000653454"/>
    </source>
</evidence>
<gene>
    <name evidence="3" type="ORF">PLXY2_LOCUS14382</name>
</gene>
<comment type="caution">
    <text evidence="3">The sequence shown here is derived from an EMBL/GenBank/DDBJ whole genome shotgun (WGS) entry which is preliminary data.</text>
</comment>
<reference evidence="3" key="1">
    <citation type="submission" date="2020-11" db="EMBL/GenBank/DDBJ databases">
        <authorList>
            <person name="Whiteford S."/>
        </authorList>
    </citation>
    <scope>NUCLEOTIDE SEQUENCE</scope>
</reference>
<keyword evidence="1" id="KW-0863">Zinc-finger</keyword>
<feature type="binding site" evidence="1">
    <location>
        <position position="62"/>
    </location>
    <ligand>
        <name>Zn(2+)</name>
        <dbReference type="ChEBI" id="CHEBI:29105"/>
    </ligand>
</feature>
<sequence length="473" mass="54507">MSATSSGAMEIDPFSVICRGCLAVGGKMKNIYEWGLSDDFYRFTEVPEARTERVSELLCERCEETLEACRRFRQRCRQSHDILEASAKMAKEKADAECLQGIHVSNIYSDNLLIINICTGDMTSKIHLNCPFDCPYHCLKQKDLMLHLVKQHSMNEKTFLIDVQYYCPYKDCSYHLLSRKKHFTGRKYLNQHLNKVHRSKNIQCKTCRLNFSTESEFLRHQATCNVTYICAVCNIEYKTNERLLVHLKRRHPELHEQYKEQRKLSRSLKRVSETITCDTKKFKSDCFKESHTEYACDSPKRSLATQTLNEANIKNDVALPMWMKTDKSEDMDRNFSTIETQTVFEDMLSVKSQNSEDSLFFSETVSLSDIQTQTFPLEFGLSRKETNSSETQTGDKSPDLSMKETQTCFCLCDSPKINFKLFDSVTSSPLTLSNLNLTSTETQTLDDRCVGKSDVMLSFNSAETQTCFEDNSL</sequence>
<keyword evidence="4" id="KW-1185">Reference proteome</keyword>